<dbReference type="RefSeq" id="WP_162658740.1">
    <property type="nucleotide sequence ID" value="NZ_LR593887.1"/>
</dbReference>
<name>A0A6C2YR52_9BACT</name>
<keyword evidence="2" id="KW-0472">Membrane</keyword>
<reference evidence="3" key="1">
    <citation type="submission" date="2019-04" db="EMBL/GenBank/DDBJ databases">
        <authorList>
            <consortium name="Science for Life Laboratories"/>
        </authorList>
    </citation>
    <scope>NUCLEOTIDE SEQUENCE</scope>
    <source>
        <strain evidence="3">MBLW1</strain>
    </source>
</reference>
<organism evidence="3">
    <name type="scientific">Tuwongella immobilis</name>
    <dbReference type="NCBI Taxonomy" id="692036"/>
    <lineage>
        <taxon>Bacteria</taxon>
        <taxon>Pseudomonadati</taxon>
        <taxon>Planctomycetota</taxon>
        <taxon>Planctomycetia</taxon>
        <taxon>Gemmatales</taxon>
        <taxon>Gemmataceae</taxon>
        <taxon>Tuwongella</taxon>
    </lineage>
</organism>
<gene>
    <name evidence="3" type="ORF">GMBLW1_03770</name>
</gene>
<dbReference type="EMBL" id="LR586016">
    <property type="protein sequence ID" value="VIP03583.1"/>
    <property type="molecule type" value="Genomic_DNA"/>
</dbReference>
<evidence type="ECO:0000313" key="3">
    <source>
        <dbReference type="EMBL" id="VIP03583.1"/>
    </source>
</evidence>
<dbReference type="KEGG" id="tim:GMBLW1_03770"/>
<feature type="transmembrane region" description="Helical" evidence="2">
    <location>
        <begin position="98"/>
        <end position="117"/>
    </location>
</feature>
<dbReference type="EMBL" id="LR593887">
    <property type="protein sequence ID" value="VTS04534.1"/>
    <property type="molecule type" value="Genomic_DNA"/>
</dbReference>
<evidence type="ECO:0000256" key="1">
    <source>
        <dbReference type="SAM" id="MobiDB-lite"/>
    </source>
</evidence>
<keyword evidence="2" id="KW-1133">Transmembrane helix</keyword>
<proteinExistence type="predicted"/>
<sequence>MRDPQHPEAIEDAVMRDALLYVAGELNPDAAAAFEQQLAEQQSAREALAQAVQLTLLAVGNAPLQPNPEYRKVVRDRLMHPKPFAWLVQRRIYVGHPAVWTGVGALAMAVFLVLPGWRTELPPETQAEPLQVHAAPETQLVQEPPAQPGSPWKVPDQFQPAVEAVVAGEPDGYDPLNHVAPRSRVANRASEPGPIPVTEPTRVASPTRSR</sequence>
<dbReference type="AlphaFoldDB" id="A0A6C2YR52"/>
<protein>
    <submittedName>
        <fullName evidence="3">Uncharacterized protein</fullName>
    </submittedName>
</protein>
<dbReference type="InParanoid" id="A0A6C2YR52"/>
<feature type="region of interest" description="Disordered" evidence="1">
    <location>
        <begin position="167"/>
        <end position="210"/>
    </location>
</feature>
<evidence type="ECO:0000313" key="4">
    <source>
        <dbReference type="Proteomes" id="UP000464378"/>
    </source>
</evidence>
<keyword evidence="4" id="KW-1185">Reference proteome</keyword>
<keyword evidence="2" id="KW-0812">Transmembrane</keyword>
<dbReference type="Proteomes" id="UP000464378">
    <property type="component" value="Chromosome"/>
</dbReference>
<accession>A0A6C2YR52</accession>
<evidence type="ECO:0000256" key="2">
    <source>
        <dbReference type="SAM" id="Phobius"/>
    </source>
</evidence>